<evidence type="ECO:0000313" key="2">
    <source>
        <dbReference type="EMBL" id="NDW07894.1"/>
    </source>
</evidence>
<organism evidence="2 3">
    <name type="scientific">Jiella pacifica</name>
    <dbReference type="NCBI Taxonomy" id="2696469"/>
    <lineage>
        <taxon>Bacteria</taxon>
        <taxon>Pseudomonadati</taxon>
        <taxon>Pseudomonadota</taxon>
        <taxon>Alphaproteobacteria</taxon>
        <taxon>Hyphomicrobiales</taxon>
        <taxon>Aurantimonadaceae</taxon>
        <taxon>Jiella</taxon>
    </lineage>
</organism>
<dbReference type="InterPro" id="IPR036390">
    <property type="entry name" value="WH_DNA-bd_sf"/>
</dbReference>
<name>A0A6N9T8X8_9HYPH</name>
<keyword evidence="3" id="KW-1185">Reference proteome</keyword>
<protein>
    <submittedName>
        <fullName evidence="2">MarR family transcriptional regulator</fullName>
    </submittedName>
</protein>
<dbReference type="Pfam" id="PF01047">
    <property type="entry name" value="MarR"/>
    <property type="match status" value="1"/>
</dbReference>
<dbReference type="InterPro" id="IPR039422">
    <property type="entry name" value="MarR/SlyA-like"/>
</dbReference>
<dbReference type="SUPFAM" id="SSF46785">
    <property type="entry name" value="Winged helix' DNA-binding domain"/>
    <property type="match status" value="1"/>
</dbReference>
<dbReference type="PROSITE" id="PS50995">
    <property type="entry name" value="HTH_MARR_2"/>
    <property type="match status" value="1"/>
</dbReference>
<dbReference type="InterPro" id="IPR000835">
    <property type="entry name" value="HTH_MarR-typ"/>
</dbReference>
<comment type="caution">
    <text evidence="2">The sequence shown here is derived from an EMBL/GenBank/DDBJ whole genome shotgun (WGS) entry which is preliminary data.</text>
</comment>
<reference evidence="2 3" key="1">
    <citation type="submission" date="2020-01" db="EMBL/GenBank/DDBJ databases">
        <title>Jiella pacifica sp. nov.</title>
        <authorList>
            <person name="Xue Z."/>
            <person name="Zhu S."/>
            <person name="Chen J."/>
            <person name="Yang J."/>
        </authorList>
    </citation>
    <scope>NUCLEOTIDE SEQUENCE [LARGE SCALE GENOMIC DNA]</scope>
    <source>
        <strain evidence="2 3">40Bstr34</strain>
    </source>
</reference>
<dbReference type="Gene3D" id="1.10.10.10">
    <property type="entry name" value="Winged helix-like DNA-binding domain superfamily/Winged helix DNA-binding domain"/>
    <property type="match status" value="1"/>
</dbReference>
<dbReference type="EMBL" id="JAAAMG010000043">
    <property type="protein sequence ID" value="NDW07894.1"/>
    <property type="molecule type" value="Genomic_DNA"/>
</dbReference>
<dbReference type="PRINTS" id="PR00598">
    <property type="entry name" value="HTHMARR"/>
</dbReference>
<dbReference type="GO" id="GO:0006950">
    <property type="term" value="P:response to stress"/>
    <property type="evidence" value="ECO:0007669"/>
    <property type="project" value="TreeGrafter"/>
</dbReference>
<dbReference type="PANTHER" id="PTHR33164">
    <property type="entry name" value="TRANSCRIPTIONAL REGULATOR, MARR FAMILY"/>
    <property type="match status" value="1"/>
</dbReference>
<accession>A0A6N9T8X8</accession>
<evidence type="ECO:0000313" key="3">
    <source>
        <dbReference type="Proteomes" id="UP000469011"/>
    </source>
</evidence>
<dbReference type="AlphaFoldDB" id="A0A6N9T8X8"/>
<evidence type="ECO:0000259" key="1">
    <source>
        <dbReference type="PROSITE" id="PS50995"/>
    </source>
</evidence>
<dbReference type="SMART" id="SM00347">
    <property type="entry name" value="HTH_MARR"/>
    <property type="match status" value="1"/>
</dbReference>
<dbReference type="RefSeq" id="WP_163466347.1">
    <property type="nucleotide sequence ID" value="NZ_JAAAMG010000043.1"/>
</dbReference>
<proteinExistence type="predicted"/>
<dbReference type="PANTHER" id="PTHR33164:SF105">
    <property type="entry name" value="TRANSCRIPTIONAL REPRESSOR PROTEIN-RELATED"/>
    <property type="match status" value="1"/>
</dbReference>
<dbReference type="Proteomes" id="UP000469011">
    <property type="component" value="Unassembled WGS sequence"/>
</dbReference>
<sequence>MSNRNDSPADPSKAIPFSITIKVRDNCLCLHSQRAARAIARRFDEAFRPLDLKSGQFSILMSLNRPEPPTLGAVADLLGMDRTTLTANLKPLERRGLLQVSPDEKDRRLRRLSLTEAGRDILHDAVPLWEWTQAELETALGIDGDPDRLRVDLNSLA</sequence>
<gene>
    <name evidence="2" type="ORF">GTK09_26185</name>
</gene>
<dbReference type="InterPro" id="IPR036388">
    <property type="entry name" value="WH-like_DNA-bd_sf"/>
</dbReference>
<dbReference type="GO" id="GO:0003700">
    <property type="term" value="F:DNA-binding transcription factor activity"/>
    <property type="evidence" value="ECO:0007669"/>
    <property type="project" value="InterPro"/>
</dbReference>
<feature type="domain" description="HTH marR-type" evidence="1">
    <location>
        <begin position="25"/>
        <end position="157"/>
    </location>
</feature>